<evidence type="ECO:0000259" key="1">
    <source>
        <dbReference type="Pfam" id="PF17517"/>
    </source>
</evidence>
<gene>
    <name evidence="2" type="ordered locus">Belba_3326</name>
</gene>
<dbReference type="HOGENOM" id="CLU_029489_1_0_10"/>
<dbReference type="RefSeq" id="WP_014773767.1">
    <property type="nucleotide sequence ID" value="NC_018010.1"/>
</dbReference>
<evidence type="ECO:0000313" key="3">
    <source>
        <dbReference type="Proteomes" id="UP000006050"/>
    </source>
</evidence>
<dbReference type="Pfam" id="PF17517">
    <property type="entry name" value="IgGFc_binding"/>
    <property type="match status" value="1"/>
</dbReference>
<organism evidence="2 3">
    <name type="scientific">Belliella baltica (strain DSM 15883 / CIP 108006 / LMG 21964 / BA134)</name>
    <dbReference type="NCBI Taxonomy" id="866536"/>
    <lineage>
        <taxon>Bacteria</taxon>
        <taxon>Pseudomonadati</taxon>
        <taxon>Bacteroidota</taxon>
        <taxon>Cytophagia</taxon>
        <taxon>Cytophagales</taxon>
        <taxon>Cyclobacteriaceae</taxon>
        <taxon>Belliella</taxon>
    </lineage>
</organism>
<feature type="domain" description="IgGFc-binding protein N-terminal" evidence="1">
    <location>
        <begin position="133"/>
        <end position="400"/>
    </location>
</feature>
<name>I3Z9B2_BELBD</name>
<dbReference type="STRING" id="866536.Belba_3326"/>
<dbReference type="InterPro" id="IPR035234">
    <property type="entry name" value="IgGFc-bd_N"/>
</dbReference>
<dbReference type="PATRIC" id="fig|866536.3.peg.3444"/>
<dbReference type="EMBL" id="CP003281">
    <property type="protein sequence ID" value="AFL85830.1"/>
    <property type="molecule type" value="Genomic_DNA"/>
</dbReference>
<dbReference type="PANTHER" id="PTHR46534:SF1">
    <property type="entry name" value="IGGFC-BINDING PROTEIN N-TERMINAL DOMAIN-CONTAINING PROTEIN"/>
    <property type="match status" value="1"/>
</dbReference>
<reference evidence="3" key="1">
    <citation type="submission" date="2012-06" db="EMBL/GenBank/DDBJ databases">
        <title>The complete genome of Belliella baltica DSM 15883.</title>
        <authorList>
            <person name="Lucas S."/>
            <person name="Copeland A."/>
            <person name="Lapidus A."/>
            <person name="Goodwin L."/>
            <person name="Pitluck S."/>
            <person name="Peters L."/>
            <person name="Mikhailova N."/>
            <person name="Davenport K."/>
            <person name="Kyrpides N."/>
            <person name="Mavromatis K."/>
            <person name="Pagani I."/>
            <person name="Ivanova N."/>
            <person name="Ovchinnikova G."/>
            <person name="Zeytun A."/>
            <person name="Detter J.C."/>
            <person name="Han C."/>
            <person name="Land M."/>
            <person name="Hauser L."/>
            <person name="Markowitz V."/>
            <person name="Cheng J.-F."/>
            <person name="Hugenholtz P."/>
            <person name="Woyke T."/>
            <person name="Wu D."/>
            <person name="Tindall B."/>
            <person name="Pomrenke H."/>
            <person name="Brambilla E."/>
            <person name="Klenk H.-P."/>
            <person name="Eisen J.A."/>
        </authorList>
    </citation>
    <scope>NUCLEOTIDE SEQUENCE [LARGE SCALE GENOMIC DNA]</scope>
    <source>
        <strain evidence="3">DSM 15883 / CIP 108006 / LMG 21964 / BA134</strain>
    </source>
</reference>
<accession>I3Z9B2</accession>
<proteinExistence type="predicted"/>
<dbReference type="AlphaFoldDB" id="I3Z9B2"/>
<dbReference type="PANTHER" id="PTHR46534">
    <property type="entry name" value="IGGFC_BINDING DOMAIN-CONTAINING PROTEIN"/>
    <property type="match status" value="1"/>
</dbReference>
<evidence type="ECO:0000313" key="2">
    <source>
        <dbReference type="EMBL" id="AFL85830.1"/>
    </source>
</evidence>
<sequence length="414" mass="44906">MKHLYSKGLILTISLFLSFAILNNISAQVTTVGKEFWVGFMENNRVPPSPNSDGAPDIGIIVITASEAAEGIIEYPGSTQIFNLQAGQQFVQRIENFDILHRTSGIVENKGVYILSSGNISVYAFNERFRSADGTVVLPTTTLGKDHYITSHFEEVTAQVNFDPNSNNESTLLVVAVEDNTEIEITPKVNTISGQTTGVPYSINLNTGQSYQLKARGDLTGSRVRVIGADAQNCKNIAVFGGNKWTGVGNCGQANDHLFQQAYPVNTWGNDFLHVPLAGRNSGELVKILASEDDSEIFINGTSVGTIGSGAFLSRDFSSTEAVSISSDKPISVTGFAKSMDCNLPGPGSNIGDPFMITYSPNQQLLSQITFNALQLPSISFHYVNIITATVSVQNTRLDVKLFWKISILWSLRC</sequence>
<dbReference type="KEGG" id="bbd:Belba_3326"/>
<dbReference type="Proteomes" id="UP000006050">
    <property type="component" value="Chromosome"/>
</dbReference>
<keyword evidence="3" id="KW-1185">Reference proteome</keyword>
<dbReference type="eggNOG" id="COG3291">
    <property type="taxonomic scope" value="Bacteria"/>
</dbReference>
<protein>
    <recommendedName>
        <fullName evidence="1">IgGFc-binding protein N-terminal domain-containing protein</fullName>
    </recommendedName>
</protein>